<organism evidence="2 3">
    <name type="scientific">Monilinia fructicola</name>
    <name type="common">Brown rot fungus</name>
    <name type="synonym">Ciboria fructicola</name>
    <dbReference type="NCBI Taxonomy" id="38448"/>
    <lineage>
        <taxon>Eukaryota</taxon>
        <taxon>Fungi</taxon>
        <taxon>Dikarya</taxon>
        <taxon>Ascomycota</taxon>
        <taxon>Pezizomycotina</taxon>
        <taxon>Leotiomycetes</taxon>
        <taxon>Helotiales</taxon>
        <taxon>Sclerotiniaceae</taxon>
        <taxon>Monilinia</taxon>
    </lineage>
</organism>
<evidence type="ECO:0000313" key="2">
    <source>
        <dbReference type="EMBL" id="KAA8564634.1"/>
    </source>
</evidence>
<dbReference type="Proteomes" id="UP000322873">
    <property type="component" value="Unassembled WGS sequence"/>
</dbReference>
<evidence type="ECO:0000256" key="1">
    <source>
        <dbReference type="SAM" id="MobiDB-lite"/>
    </source>
</evidence>
<feature type="region of interest" description="Disordered" evidence="1">
    <location>
        <begin position="1"/>
        <end position="28"/>
    </location>
</feature>
<sequence length="102" mass="11258">MSLESPPQTQPQPQPQPQPCCSPVSGSQVDTHAAIAIRSCIGRKKRQGQEESSFHGRDSLSLSSKTMIHALGSLTYAPSYPIQILKHEEIRNPKWQVKKSPP</sequence>
<proteinExistence type="predicted"/>
<gene>
    <name evidence="2" type="ORF">EYC84_011545</name>
</gene>
<feature type="region of interest" description="Disordered" evidence="1">
    <location>
        <begin position="43"/>
        <end position="62"/>
    </location>
</feature>
<reference evidence="2 3" key="1">
    <citation type="submission" date="2019-06" db="EMBL/GenBank/DDBJ databases">
        <title>Genome Sequence of the Brown Rot Fungal Pathogen Monilinia fructicola.</title>
        <authorList>
            <person name="De Miccolis Angelini R.M."/>
            <person name="Landi L."/>
            <person name="Abate D."/>
            <person name="Pollastro S."/>
            <person name="Romanazzi G."/>
            <person name="Faretra F."/>
        </authorList>
    </citation>
    <scope>NUCLEOTIDE SEQUENCE [LARGE SCALE GENOMIC DNA]</scope>
    <source>
        <strain evidence="2 3">Mfrc123</strain>
    </source>
</reference>
<name>A0A5M9J5H2_MONFR</name>
<keyword evidence="3" id="KW-1185">Reference proteome</keyword>
<feature type="compositionally biased region" description="Basic and acidic residues" evidence="1">
    <location>
        <begin position="47"/>
        <end position="58"/>
    </location>
</feature>
<comment type="caution">
    <text evidence="2">The sequence shown here is derived from an EMBL/GenBank/DDBJ whole genome shotgun (WGS) entry which is preliminary data.</text>
</comment>
<dbReference type="EMBL" id="VICG01000015">
    <property type="protein sequence ID" value="KAA8564634.1"/>
    <property type="molecule type" value="Genomic_DNA"/>
</dbReference>
<feature type="compositionally biased region" description="Pro residues" evidence="1">
    <location>
        <begin position="8"/>
        <end position="20"/>
    </location>
</feature>
<evidence type="ECO:0000313" key="3">
    <source>
        <dbReference type="Proteomes" id="UP000322873"/>
    </source>
</evidence>
<protein>
    <submittedName>
        <fullName evidence="2">Uncharacterized protein</fullName>
    </submittedName>
</protein>
<dbReference type="AlphaFoldDB" id="A0A5M9J5H2"/>
<accession>A0A5M9J5H2</accession>